<evidence type="ECO:0000256" key="1">
    <source>
        <dbReference type="ARBA" id="ARBA00009897"/>
    </source>
</evidence>
<keyword evidence="2" id="KW-0436">Ligase</keyword>
<accession>A0A938YHK1</accession>
<dbReference type="GO" id="GO:0006542">
    <property type="term" value="P:glutamine biosynthetic process"/>
    <property type="evidence" value="ECO:0007669"/>
    <property type="project" value="InterPro"/>
</dbReference>
<keyword evidence="7" id="KW-1185">Reference proteome</keyword>
<dbReference type="AlphaFoldDB" id="A0A938YHK1"/>
<reference evidence="6" key="1">
    <citation type="submission" date="2021-01" db="EMBL/GenBank/DDBJ databases">
        <title>YIM 132084 draft genome.</title>
        <authorList>
            <person name="An D."/>
        </authorList>
    </citation>
    <scope>NUCLEOTIDE SEQUENCE</scope>
    <source>
        <strain evidence="6">YIM 132084</strain>
    </source>
</reference>
<dbReference type="PROSITE" id="PS51987">
    <property type="entry name" value="GS_CATALYTIC"/>
    <property type="match status" value="1"/>
</dbReference>
<dbReference type="Pfam" id="PF00120">
    <property type="entry name" value="Gln-synt_C"/>
    <property type="match status" value="1"/>
</dbReference>
<evidence type="ECO:0000256" key="3">
    <source>
        <dbReference type="PROSITE-ProRule" id="PRU01331"/>
    </source>
</evidence>
<comment type="caution">
    <text evidence="6">The sequence shown here is derived from an EMBL/GenBank/DDBJ whole genome shotgun (WGS) entry which is preliminary data.</text>
</comment>
<dbReference type="EMBL" id="JAERWK010000015">
    <property type="protein sequence ID" value="MBM9467958.1"/>
    <property type="molecule type" value="Genomic_DNA"/>
</dbReference>
<evidence type="ECO:0000313" key="6">
    <source>
        <dbReference type="EMBL" id="MBM9467958.1"/>
    </source>
</evidence>
<dbReference type="SUPFAM" id="SSF55931">
    <property type="entry name" value="Glutamine synthetase/guanido kinase"/>
    <property type="match status" value="1"/>
</dbReference>
<name>A0A938YHK1_9ACTN</name>
<dbReference type="RefSeq" id="WP_205260915.1">
    <property type="nucleotide sequence ID" value="NZ_JAERWK010000015.1"/>
</dbReference>
<evidence type="ECO:0000256" key="2">
    <source>
        <dbReference type="ARBA" id="ARBA00022598"/>
    </source>
</evidence>
<gene>
    <name evidence="6" type="ORF">JL106_11770</name>
</gene>
<dbReference type="Gene3D" id="3.30.590.10">
    <property type="entry name" value="Glutamine synthetase/guanido kinase, catalytic domain"/>
    <property type="match status" value="1"/>
</dbReference>
<protein>
    <submittedName>
        <fullName evidence="6">Glutamine synthetase</fullName>
    </submittedName>
</protein>
<dbReference type="Proteomes" id="UP000663792">
    <property type="component" value="Unassembled WGS sequence"/>
</dbReference>
<sequence length="456" mass="50578">MSAQILADAGLTDDIHTVIVATPDLQGRLVGRRIPIEGFDRVVEGGVDVCTCIYAWDLTQSLDLVEANVFKVCGVHNGIPDFTLRPDLSTLRRAAWLDGIAICFADAVDKETGEPLAISPREILKRQIADLTDAGFAAKTGTELEFYLFRNEPRALRQAGFRGLEPTTLSPSDYMIHEGNHYEPFFRKLRQDLRDSRIEMEAAQSEWGSGQWEMTFRYGEPLEMADRHALYKLAVRDSAAAAGMSATFMAKPLNQGQPGSSCHVHLSVVDRHGTPSFWDPTAEHRLSDIMRGAIGGVLHHAPAFMTWYAPTVNAFRRVNSGDVSGWGTTWGLDNRTTSLRVVGRQPQDLRLEFRLPGADTNPYLTLAGLIASARDGIANDVAPPPMTTGNGYEAPVDPTFPANLAEAAALFRDADFVARIIGEEQRHHMAILAEHEWRTFMSHTGDWDLDRYFDRI</sequence>
<dbReference type="PANTHER" id="PTHR43785:SF12">
    <property type="entry name" value="TYPE-1 GLUTAMINE SYNTHETASE 2"/>
    <property type="match status" value="1"/>
</dbReference>
<feature type="domain" description="GS catalytic" evidence="5">
    <location>
        <begin position="120"/>
        <end position="456"/>
    </location>
</feature>
<organism evidence="6 7">
    <name type="scientific">Nakamurella leprariae</name>
    <dbReference type="NCBI Taxonomy" id="2803911"/>
    <lineage>
        <taxon>Bacteria</taxon>
        <taxon>Bacillati</taxon>
        <taxon>Actinomycetota</taxon>
        <taxon>Actinomycetes</taxon>
        <taxon>Nakamurellales</taxon>
        <taxon>Nakamurellaceae</taxon>
        <taxon>Nakamurella</taxon>
    </lineage>
</organism>
<dbReference type="SUPFAM" id="SSF54368">
    <property type="entry name" value="Glutamine synthetase, N-terminal domain"/>
    <property type="match status" value="1"/>
</dbReference>
<evidence type="ECO:0000256" key="4">
    <source>
        <dbReference type="RuleBase" id="RU000384"/>
    </source>
</evidence>
<evidence type="ECO:0000259" key="5">
    <source>
        <dbReference type="PROSITE" id="PS51987"/>
    </source>
</evidence>
<evidence type="ECO:0000313" key="7">
    <source>
        <dbReference type="Proteomes" id="UP000663792"/>
    </source>
</evidence>
<dbReference type="Gene3D" id="3.10.20.70">
    <property type="entry name" value="Glutamine synthetase, N-terminal domain"/>
    <property type="match status" value="1"/>
</dbReference>
<dbReference type="GO" id="GO:0004356">
    <property type="term" value="F:glutamine synthetase activity"/>
    <property type="evidence" value="ECO:0007669"/>
    <property type="project" value="InterPro"/>
</dbReference>
<proteinExistence type="inferred from homology"/>
<dbReference type="InterPro" id="IPR036651">
    <property type="entry name" value="Gln_synt_N_sf"/>
</dbReference>
<comment type="similarity">
    <text evidence="1 3 4">Belongs to the glutamine synthetase family.</text>
</comment>
<dbReference type="InterPro" id="IPR008146">
    <property type="entry name" value="Gln_synth_cat_dom"/>
</dbReference>
<dbReference type="SMART" id="SM01230">
    <property type="entry name" value="Gln-synt_C"/>
    <property type="match status" value="1"/>
</dbReference>
<dbReference type="PANTHER" id="PTHR43785">
    <property type="entry name" value="GAMMA-GLUTAMYLPUTRESCINE SYNTHETASE"/>
    <property type="match status" value="1"/>
</dbReference>
<dbReference type="InterPro" id="IPR014746">
    <property type="entry name" value="Gln_synth/guanido_kin_cat_dom"/>
</dbReference>